<keyword evidence="2" id="KW-1185">Reference proteome</keyword>
<sequence>MGKRFFFNAWIGVKRIKFYKKYTMEFVVDIRVGPRCIIASDSLGIIGLLKCPLYKWPFTRTYLTMSKSGSGSKS</sequence>
<dbReference type="AlphaFoldDB" id="A0A6G1ERW8"/>
<dbReference type="Proteomes" id="UP000479710">
    <property type="component" value="Unassembled WGS sequence"/>
</dbReference>
<dbReference type="EMBL" id="SPHZ02000003">
    <property type="protein sequence ID" value="KAF0927374.1"/>
    <property type="molecule type" value="Genomic_DNA"/>
</dbReference>
<evidence type="ECO:0000313" key="2">
    <source>
        <dbReference type="Proteomes" id="UP000479710"/>
    </source>
</evidence>
<comment type="caution">
    <text evidence="1">The sequence shown here is derived from an EMBL/GenBank/DDBJ whole genome shotgun (WGS) entry which is preliminary data.</text>
</comment>
<proteinExistence type="predicted"/>
<gene>
    <name evidence="1" type="ORF">E2562_032313</name>
</gene>
<protein>
    <submittedName>
        <fullName evidence="1">Uncharacterized protein</fullName>
    </submittedName>
</protein>
<accession>A0A6G1ERW8</accession>
<organism evidence="1 2">
    <name type="scientific">Oryza meyeriana var. granulata</name>
    <dbReference type="NCBI Taxonomy" id="110450"/>
    <lineage>
        <taxon>Eukaryota</taxon>
        <taxon>Viridiplantae</taxon>
        <taxon>Streptophyta</taxon>
        <taxon>Embryophyta</taxon>
        <taxon>Tracheophyta</taxon>
        <taxon>Spermatophyta</taxon>
        <taxon>Magnoliopsida</taxon>
        <taxon>Liliopsida</taxon>
        <taxon>Poales</taxon>
        <taxon>Poaceae</taxon>
        <taxon>BOP clade</taxon>
        <taxon>Oryzoideae</taxon>
        <taxon>Oryzeae</taxon>
        <taxon>Oryzinae</taxon>
        <taxon>Oryza</taxon>
        <taxon>Oryza meyeriana</taxon>
    </lineage>
</organism>
<reference evidence="1 2" key="1">
    <citation type="submission" date="2019-11" db="EMBL/GenBank/DDBJ databases">
        <title>Whole genome sequence of Oryza granulata.</title>
        <authorList>
            <person name="Li W."/>
        </authorList>
    </citation>
    <scope>NUCLEOTIDE SEQUENCE [LARGE SCALE GENOMIC DNA]</scope>
    <source>
        <strain evidence="2">cv. Menghai</strain>
        <tissue evidence="1">Leaf</tissue>
    </source>
</reference>
<name>A0A6G1ERW8_9ORYZ</name>
<evidence type="ECO:0000313" key="1">
    <source>
        <dbReference type="EMBL" id="KAF0927374.1"/>
    </source>
</evidence>